<evidence type="ECO:0000256" key="2">
    <source>
        <dbReference type="ARBA" id="ARBA00005417"/>
    </source>
</evidence>
<dbReference type="InterPro" id="IPR003439">
    <property type="entry name" value="ABC_transporter-like_ATP-bd"/>
</dbReference>
<evidence type="ECO:0000259" key="8">
    <source>
        <dbReference type="PROSITE" id="PS50893"/>
    </source>
</evidence>
<dbReference type="PANTHER" id="PTHR43297:SF2">
    <property type="entry name" value="DIPEPTIDE TRANSPORT ATP-BINDING PROTEIN DPPD"/>
    <property type="match status" value="1"/>
</dbReference>
<keyword evidence="4" id="KW-1003">Cell membrane</keyword>
<comment type="subcellular location">
    <subcellularLocation>
        <location evidence="1">Cell inner membrane</location>
        <topology evidence="1">Peripheral membrane protein</topology>
    </subcellularLocation>
</comment>
<dbReference type="InterPro" id="IPR003593">
    <property type="entry name" value="AAA+_ATPase"/>
</dbReference>
<reference evidence="10 12" key="2">
    <citation type="submission" date="2020-08" db="EMBL/GenBank/DDBJ databases">
        <title>Genomic Encyclopedia of Type Strains, Phase IV (KMG-IV): sequencing the most valuable type-strain genomes for metagenomic binning, comparative biology and taxonomic classification.</title>
        <authorList>
            <person name="Goeker M."/>
        </authorList>
    </citation>
    <scope>NUCLEOTIDE SEQUENCE [LARGE SCALE GENOMIC DNA]</scope>
    <source>
        <strain evidence="10 12">DSM 10368</strain>
    </source>
</reference>
<evidence type="ECO:0000313" key="9">
    <source>
        <dbReference type="EMBL" id="AMS44956.1"/>
    </source>
</evidence>
<dbReference type="PANTHER" id="PTHR43297">
    <property type="entry name" value="OLIGOPEPTIDE TRANSPORT ATP-BINDING PROTEIN APPD"/>
    <property type="match status" value="1"/>
</dbReference>
<sequence length="341" mass="36497">MGMSERLLQVRDLEIGVEGQSGSWSIVRNLSLSIDVGEVVALVGESGSGKSMTARALMRLLPSGIAIKGGTINLRGKNLITLNEREMCSVRGSDIAMIYQQPQSMLDPTSRIGVQVAESLRIHRGVGRADAQSRVVDLFKEVGIPEPKLRSRAFAYQFSGGMAQRAMIAAALGADPALLIADEPTTALDVTVQAQILALLNRERERRRLAILLITHDLGIVGALADRVAVIYNGSIVEEGQTDAVLNSPQHPYTQGLIRSSSLVADESGTLFSIPPAPNDLHSGPGCPFYPRCETSRALGIARICSENEPSLMENANGGTTRCWATHPPPTSLSHKVVSDV</sequence>
<keyword evidence="3" id="KW-0813">Transport</keyword>
<gene>
    <name evidence="9" type="ORF">AA2016_6052</name>
    <name evidence="10" type="ORF">FHS67_006149</name>
</gene>
<protein>
    <submittedName>
        <fullName evidence="9">Peptide ABC transporter ATP-binding protein</fullName>
    </submittedName>
    <submittedName>
        <fullName evidence="10">Peptide/nickel transport system ATP-binding protein</fullName>
    </submittedName>
</protein>
<dbReference type="SUPFAM" id="SSF52540">
    <property type="entry name" value="P-loop containing nucleoside triphosphate hydrolases"/>
    <property type="match status" value="1"/>
</dbReference>
<dbReference type="GO" id="GO:0005886">
    <property type="term" value="C:plasma membrane"/>
    <property type="evidence" value="ECO:0007669"/>
    <property type="project" value="UniProtKB-SubCell"/>
</dbReference>
<keyword evidence="9" id="KW-0614">Plasmid</keyword>
<dbReference type="CDD" id="cd03257">
    <property type="entry name" value="ABC_NikE_OppD_transporters"/>
    <property type="match status" value="1"/>
</dbReference>
<evidence type="ECO:0000256" key="4">
    <source>
        <dbReference type="ARBA" id="ARBA00022475"/>
    </source>
</evidence>
<dbReference type="PROSITE" id="PS00211">
    <property type="entry name" value="ABC_TRANSPORTER_1"/>
    <property type="match status" value="1"/>
</dbReference>
<dbReference type="InterPro" id="IPR013563">
    <property type="entry name" value="Oligopep_ABC_C"/>
</dbReference>
<feature type="domain" description="ABC transporter" evidence="8">
    <location>
        <begin position="8"/>
        <end position="258"/>
    </location>
</feature>
<dbReference type="EMBL" id="CP015007">
    <property type="protein sequence ID" value="AMS44956.1"/>
    <property type="molecule type" value="Genomic_DNA"/>
</dbReference>
<reference evidence="9 11" key="1">
    <citation type="submission" date="2016-03" db="EMBL/GenBank/DDBJ databases">
        <title>Complete genome of Aminobacter aminovorans KCTC 2477.</title>
        <authorList>
            <person name="Kim K.M."/>
        </authorList>
    </citation>
    <scope>NUCLEOTIDE SEQUENCE [LARGE SCALE GENOMIC DNA]</scope>
    <source>
        <strain evidence="9 11">KCTC 2477</strain>
        <plasmid evidence="9 11">pAA02</plasmid>
    </source>
</reference>
<dbReference type="NCBIfam" id="TIGR01727">
    <property type="entry name" value="oligo_HPY"/>
    <property type="match status" value="1"/>
</dbReference>
<dbReference type="GO" id="GO:0005524">
    <property type="term" value="F:ATP binding"/>
    <property type="evidence" value="ECO:0007669"/>
    <property type="project" value="UniProtKB-KW"/>
</dbReference>
<dbReference type="FunFam" id="3.40.50.300:FF:000016">
    <property type="entry name" value="Oligopeptide ABC transporter ATP-binding component"/>
    <property type="match status" value="1"/>
</dbReference>
<evidence type="ECO:0000313" key="11">
    <source>
        <dbReference type="Proteomes" id="UP000075755"/>
    </source>
</evidence>
<evidence type="ECO:0000256" key="1">
    <source>
        <dbReference type="ARBA" id="ARBA00004417"/>
    </source>
</evidence>
<dbReference type="KEGG" id="aak:AA2016_6052"/>
<evidence type="ECO:0000256" key="3">
    <source>
        <dbReference type="ARBA" id="ARBA00022448"/>
    </source>
</evidence>
<geneLocation type="plasmid" evidence="9 11">
    <name>pAA02</name>
</geneLocation>
<evidence type="ECO:0000256" key="5">
    <source>
        <dbReference type="ARBA" id="ARBA00022741"/>
    </source>
</evidence>
<evidence type="ECO:0000313" key="12">
    <source>
        <dbReference type="Proteomes" id="UP000577697"/>
    </source>
</evidence>
<accession>A0AAC9ATE3</accession>
<dbReference type="Proteomes" id="UP000577697">
    <property type="component" value="Unassembled WGS sequence"/>
</dbReference>
<dbReference type="Gene3D" id="3.40.50.300">
    <property type="entry name" value="P-loop containing nucleotide triphosphate hydrolases"/>
    <property type="match status" value="1"/>
</dbReference>
<keyword evidence="12" id="KW-1185">Reference proteome</keyword>
<keyword evidence="6 9" id="KW-0067">ATP-binding</keyword>
<comment type="similarity">
    <text evidence="2">Belongs to the ABC transporter superfamily.</text>
</comment>
<keyword evidence="5" id="KW-0547">Nucleotide-binding</keyword>
<dbReference type="SMART" id="SM00382">
    <property type="entry name" value="AAA"/>
    <property type="match status" value="1"/>
</dbReference>
<name>A0AAC9ATE3_AMIAI</name>
<dbReference type="EMBL" id="JACICB010000035">
    <property type="protein sequence ID" value="MBB3709793.1"/>
    <property type="molecule type" value="Genomic_DNA"/>
</dbReference>
<evidence type="ECO:0000313" key="10">
    <source>
        <dbReference type="EMBL" id="MBB3709793.1"/>
    </source>
</evidence>
<dbReference type="InterPro" id="IPR027417">
    <property type="entry name" value="P-loop_NTPase"/>
</dbReference>
<dbReference type="GO" id="GO:0016887">
    <property type="term" value="F:ATP hydrolysis activity"/>
    <property type="evidence" value="ECO:0007669"/>
    <property type="project" value="InterPro"/>
</dbReference>
<dbReference type="InterPro" id="IPR017871">
    <property type="entry name" value="ABC_transporter-like_CS"/>
</dbReference>
<organism evidence="9 11">
    <name type="scientific">Aminobacter aminovorans</name>
    <name type="common">Chelatobacter heintzii</name>
    <dbReference type="NCBI Taxonomy" id="83263"/>
    <lineage>
        <taxon>Bacteria</taxon>
        <taxon>Pseudomonadati</taxon>
        <taxon>Pseudomonadota</taxon>
        <taxon>Alphaproteobacteria</taxon>
        <taxon>Hyphomicrobiales</taxon>
        <taxon>Phyllobacteriaceae</taxon>
        <taxon>Aminobacter</taxon>
    </lineage>
</organism>
<evidence type="ECO:0000256" key="6">
    <source>
        <dbReference type="ARBA" id="ARBA00022840"/>
    </source>
</evidence>
<proteinExistence type="inferred from homology"/>
<dbReference type="Proteomes" id="UP000075755">
    <property type="component" value="Plasmid pAA02"/>
</dbReference>
<dbReference type="RefSeq" id="WP_067968718.1">
    <property type="nucleotide sequence ID" value="NZ_CP015007.1"/>
</dbReference>
<dbReference type="GO" id="GO:0055085">
    <property type="term" value="P:transmembrane transport"/>
    <property type="evidence" value="ECO:0007669"/>
    <property type="project" value="UniProtKB-ARBA"/>
</dbReference>
<keyword evidence="7" id="KW-0472">Membrane</keyword>
<dbReference type="PROSITE" id="PS50893">
    <property type="entry name" value="ABC_TRANSPORTER_2"/>
    <property type="match status" value="1"/>
</dbReference>
<dbReference type="Pfam" id="PF00005">
    <property type="entry name" value="ABC_tran"/>
    <property type="match status" value="1"/>
</dbReference>
<dbReference type="InterPro" id="IPR050388">
    <property type="entry name" value="ABC_Ni/Peptide_Import"/>
</dbReference>
<dbReference type="AlphaFoldDB" id="A0AAC9ATE3"/>
<dbReference type="Pfam" id="PF08352">
    <property type="entry name" value="oligo_HPY"/>
    <property type="match status" value="1"/>
</dbReference>
<dbReference type="GO" id="GO:0015833">
    <property type="term" value="P:peptide transport"/>
    <property type="evidence" value="ECO:0007669"/>
    <property type="project" value="InterPro"/>
</dbReference>
<evidence type="ECO:0000256" key="7">
    <source>
        <dbReference type="ARBA" id="ARBA00023136"/>
    </source>
</evidence>